<evidence type="ECO:0000256" key="1">
    <source>
        <dbReference type="ARBA" id="ARBA00022722"/>
    </source>
</evidence>
<evidence type="ECO:0000313" key="5">
    <source>
        <dbReference type="EMBL" id="MDW3779731.1"/>
    </source>
</evidence>
<dbReference type="PROSITE" id="PS01284">
    <property type="entry name" value="TNASE_2"/>
    <property type="match status" value="1"/>
</dbReference>
<dbReference type="PANTHER" id="PTHR12302:SF3">
    <property type="entry name" value="SERINE_THREONINE-PROTEIN KINASE 31"/>
    <property type="match status" value="1"/>
</dbReference>
<dbReference type="CDD" id="cd00175">
    <property type="entry name" value="SNc"/>
    <property type="match status" value="1"/>
</dbReference>
<dbReference type="AlphaFoldDB" id="A0AAW9CC27"/>
<dbReference type="GO" id="GO:0004519">
    <property type="term" value="F:endonuclease activity"/>
    <property type="evidence" value="ECO:0007669"/>
    <property type="project" value="UniProtKB-KW"/>
</dbReference>
<evidence type="ECO:0000313" key="6">
    <source>
        <dbReference type="Proteomes" id="UP001276300"/>
    </source>
</evidence>
<dbReference type="PROSITE" id="PS01123">
    <property type="entry name" value="TNASE_1"/>
    <property type="match status" value="1"/>
</dbReference>
<dbReference type="SMART" id="SM00318">
    <property type="entry name" value="SNc"/>
    <property type="match status" value="1"/>
</dbReference>
<dbReference type="Gene3D" id="2.40.50.90">
    <property type="match status" value="1"/>
</dbReference>
<dbReference type="RefSeq" id="WP_318243216.1">
    <property type="nucleotide sequence ID" value="NZ_JAMWJA010000011.1"/>
</dbReference>
<name>A0AAW9CC27_KLUCR</name>
<accession>A0AAW9CC27</accession>
<dbReference type="EMBL" id="JAUEQX010000023">
    <property type="protein sequence ID" value="MDW3779731.1"/>
    <property type="molecule type" value="Genomic_DNA"/>
</dbReference>
<dbReference type="GO" id="GO:0003676">
    <property type="term" value="F:nucleic acid binding"/>
    <property type="evidence" value="ECO:0007669"/>
    <property type="project" value="InterPro"/>
</dbReference>
<protein>
    <submittedName>
        <fullName evidence="5">Thermonuclease family protein</fullName>
    </submittedName>
</protein>
<evidence type="ECO:0000259" key="4">
    <source>
        <dbReference type="PROSITE" id="PS50830"/>
    </source>
</evidence>
<dbReference type="InterPro" id="IPR002071">
    <property type="entry name" value="Thermonucl_AS"/>
</dbReference>
<keyword evidence="1" id="KW-0540">Nuclease</keyword>
<dbReference type="InterPro" id="IPR016071">
    <property type="entry name" value="Staphylococal_nuclease_OB-fold"/>
</dbReference>
<gene>
    <name evidence="5" type="ORF">QWU01_23310</name>
</gene>
<sequence>MRKRESDPIRDNLYAAILLVLLTGNAAADIQGKVIRVLDGDTIEVLQITNQRSRIRLNGIDAPEKNQGFGQRSRQYLNDLLALKMVTITGDKTDRYGRLLGTVWLEGQDINAEQVRNGMAWAYRYHGKPVNVEYETLEKNARVQKLGLWSEPNPVEPWRWRQVNN</sequence>
<dbReference type="PROSITE" id="PS50830">
    <property type="entry name" value="TNASE_3"/>
    <property type="match status" value="1"/>
</dbReference>
<organism evidence="5 6">
    <name type="scientific">Kluyvera cryocrescens</name>
    <name type="common">Kluyvera citrophila</name>
    <dbReference type="NCBI Taxonomy" id="580"/>
    <lineage>
        <taxon>Bacteria</taxon>
        <taxon>Pseudomonadati</taxon>
        <taxon>Pseudomonadota</taxon>
        <taxon>Gammaproteobacteria</taxon>
        <taxon>Enterobacterales</taxon>
        <taxon>Enterobacteriaceae</taxon>
        <taxon>Kluyvera</taxon>
    </lineage>
</organism>
<dbReference type="Pfam" id="PF00565">
    <property type="entry name" value="SNase"/>
    <property type="match status" value="1"/>
</dbReference>
<feature type="domain" description="TNase-like" evidence="4">
    <location>
        <begin position="28"/>
        <end position="151"/>
    </location>
</feature>
<dbReference type="InterPro" id="IPR035437">
    <property type="entry name" value="SNase_OB-fold_sf"/>
</dbReference>
<evidence type="ECO:0000256" key="3">
    <source>
        <dbReference type="ARBA" id="ARBA00022801"/>
    </source>
</evidence>
<keyword evidence="2" id="KW-0255">Endonuclease</keyword>
<dbReference type="SUPFAM" id="SSF50199">
    <property type="entry name" value="Staphylococcal nuclease"/>
    <property type="match status" value="1"/>
</dbReference>
<dbReference type="PANTHER" id="PTHR12302">
    <property type="entry name" value="EBNA2 BINDING PROTEIN P100"/>
    <property type="match status" value="1"/>
</dbReference>
<reference evidence="5" key="1">
    <citation type="journal article" date="2023" name="J Glob Antimicrob Resist">
        <title>Emergence of NDM-1 and KPC-3 carbapenemases in Kluyvera cryocrescens: Investigating genetic heterogeneity and acquisition routes of blaNDM-1 in Enterobacterales species in Portugal.</title>
        <authorList>
            <person name="Loiodice M."/>
            <person name="Ribeiro M."/>
            <person name="Peixe L."/>
            <person name="Novais A."/>
        </authorList>
    </citation>
    <scope>NUCLEOTIDE SEQUENCE</scope>
    <source>
        <strain evidence="5">K629</strain>
    </source>
</reference>
<proteinExistence type="predicted"/>
<dbReference type="GO" id="GO:0016787">
    <property type="term" value="F:hydrolase activity"/>
    <property type="evidence" value="ECO:0007669"/>
    <property type="project" value="UniProtKB-KW"/>
</dbReference>
<dbReference type="Proteomes" id="UP001276300">
    <property type="component" value="Unassembled WGS sequence"/>
</dbReference>
<evidence type="ECO:0000256" key="2">
    <source>
        <dbReference type="ARBA" id="ARBA00022759"/>
    </source>
</evidence>
<keyword evidence="3" id="KW-0378">Hydrolase</keyword>
<comment type="caution">
    <text evidence="5">The sequence shown here is derived from an EMBL/GenBank/DDBJ whole genome shotgun (WGS) entry which is preliminary data.</text>
</comment>